<sequence>MTGGQIAALIAAVAFAVLVVFIILFLRQVTKTVSEVTDTVKEANETIAILRKDVDGISLEAQGLLNKSNVLLNDVNGKVSQIDPLFKAIGEIGITVSDVNDSTRDLVLNVTNTANAKVDEFKSDDDEKTDEDVARQTGTRVSGVAKVGKSAKALVKKRQIRKANEKSESKAF</sequence>
<dbReference type="PANTHER" id="PTHR40070">
    <property type="entry name" value="UPF0478 PROTEIN YTXG"/>
    <property type="match status" value="1"/>
</dbReference>
<keyword evidence="1" id="KW-0175">Coiled coil</keyword>
<dbReference type="Pfam" id="PF06103">
    <property type="entry name" value="DUF948"/>
    <property type="match status" value="1"/>
</dbReference>
<keyword evidence="3" id="KW-0472">Membrane</keyword>
<keyword evidence="3" id="KW-0812">Transmembrane</keyword>
<keyword evidence="5" id="KW-1185">Reference proteome</keyword>
<feature type="coiled-coil region" evidence="1">
    <location>
        <begin position="26"/>
        <end position="53"/>
    </location>
</feature>
<evidence type="ECO:0000256" key="1">
    <source>
        <dbReference type="SAM" id="Coils"/>
    </source>
</evidence>
<dbReference type="EMBL" id="FWXK01000001">
    <property type="protein sequence ID" value="SMC30132.1"/>
    <property type="molecule type" value="Genomic_DNA"/>
</dbReference>
<name>A0A1W1Y1W4_9LACT</name>
<dbReference type="Proteomes" id="UP000243884">
    <property type="component" value="Unassembled WGS sequence"/>
</dbReference>
<reference evidence="5" key="1">
    <citation type="submission" date="2017-04" db="EMBL/GenBank/DDBJ databases">
        <authorList>
            <person name="Varghese N."/>
            <person name="Submissions S."/>
        </authorList>
    </citation>
    <scope>NUCLEOTIDE SEQUENCE [LARGE SCALE GENOMIC DNA]</scope>
    <source>
        <strain evidence="5">DSM 21500</strain>
    </source>
</reference>
<protein>
    <submittedName>
        <fullName evidence="4">Uncharacterized protein YoxC, contains an MCP-like domain</fullName>
    </submittedName>
</protein>
<keyword evidence="3" id="KW-1133">Transmembrane helix</keyword>
<accession>A0A1W1Y1W4</accession>
<evidence type="ECO:0000256" key="3">
    <source>
        <dbReference type="SAM" id="Phobius"/>
    </source>
</evidence>
<proteinExistence type="predicted"/>
<organism evidence="4 5">
    <name type="scientific">Aerococcus suis</name>
    <dbReference type="NCBI Taxonomy" id="371602"/>
    <lineage>
        <taxon>Bacteria</taxon>
        <taxon>Bacillati</taxon>
        <taxon>Bacillota</taxon>
        <taxon>Bacilli</taxon>
        <taxon>Lactobacillales</taxon>
        <taxon>Aerococcaceae</taxon>
        <taxon>Aerococcus</taxon>
    </lineage>
</organism>
<dbReference type="InterPro" id="IPR009293">
    <property type="entry name" value="UPF0478"/>
</dbReference>
<dbReference type="PANTHER" id="PTHR40070:SF1">
    <property type="entry name" value="UPF0478 PROTEIN YTXG"/>
    <property type="match status" value="1"/>
</dbReference>
<feature type="transmembrane region" description="Helical" evidence="3">
    <location>
        <begin position="6"/>
        <end position="26"/>
    </location>
</feature>
<dbReference type="RefSeq" id="WP_084097669.1">
    <property type="nucleotide sequence ID" value="NZ_FWXK01000001.1"/>
</dbReference>
<feature type="region of interest" description="Disordered" evidence="2">
    <location>
        <begin position="122"/>
        <end position="141"/>
    </location>
</feature>
<evidence type="ECO:0000313" key="5">
    <source>
        <dbReference type="Proteomes" id="UP000243884"/>
    </source>
</evidence>
<dbReference type="STRING" id="371602.SAMN04487984_0042"/>
<dbReference type="AlphaFoldDB" id="A0A1W1Y1W4"/>
<evidence type="ECO:0000256" key="2">
    <source>
        <dbReference type="SAM" id="MobiDB-lite"/>
    </source>
</evidence>
<evidence type="ECO:0000313" key="4">
    <source>
        <dbReference type="EMBL" id="SMC30132.1"/>
    </source>
</evidence>
<gene>
    <name evidence="4" type="ORF">SAMN04487984_0042</name>
</gene>
<dbReference type="OrthoDB" id="2146420at2"/>